<dbReference type="InterPro" id="IPR014268">
    <property type="entry name" value="GtfB"/>
</dbReference>
<dbReference type="HAMAP" id="MF_01473">
    <property type="entry name" value="GtfB"/>
    <property type="match status" value="1"/>
</dbReference>
<evidence type="ECO:0000256" key="4">
    <source>
        <dbReference type="HAMAP-Rule" id="MF_01473"/>
    </source>
</evidence>
<comment type="subcellular location">
    <subcellularLocation>
        <location evidence="4">Cell membrane</location>
        <topology evidence="4">Peripheral membrane protein</topology>
    </subcellularLocation>
</comment>
<comment type="caution">
    <text evidence="6">The sequence shown here is derived from an EMBL/GenBank/DDBJ whole genome shotgun (WGS) entry which is preliminary data.</text>
</comment>
<dbReference type="RefSeq" id="WP_154608710.1">
    <property type="nucleotide sequence ID" value="NZ_CP072115.1"/>
</dbReference>
<evidence type="ECO:0000313" key="5">
    <source>
        <dbReference type="EMBL" id="MTB64871.1"/>
    </source>
</evidence>
<reference evidence="5 7" key="2">
    <citation type="submission" date="2019-11" db="EMBL/GenBank/DDBJ databases">
        <title>Streptococcis sp. isolated from the respiratory tract of Marmot.</title>
        <authorList>
            <person name="Zhang G."/>
        </authorList>
    </citation>
    <scope>NUCLEOTIDE SEQUENCE [LARGE SCALE GENOMIC DNA]</scope>
    <source>
        <strain evidence="5">Zg-86</strain>
        <strain evidence="7">zg-86</strain>
    </source>
</reference>
<comment type="subunit">
    <text evidence="4">Forms a heterotetramer with 2 subunits each of GtfA and GtfB. Part of the accessory SecA2/SecY2 protein translocation apparatus.</text>
</comment>
<evidence type="ECO:0000313" key="8">
    <source>
        <dbReference type="Proteomes" id="UP000435423"/>
    </source>
</evidence>
<keyword evidence="7" id="KW-1185">Reference proteome</keyword>
<sequence length="437" mass="50465">MINLFDHYHQQSWDLHFSLLKAGYTHPTVVIQDDGFLPEDVTSPYLYFTGFGEATGYPLYFNDLPLPRFWEIRSTNQQAEVFDLHEKKAIIHFSPAHHNRLVKTVDWLDSKGRVRFIDRYNRFGARFAQTTLSEQGESIKTSYYNRKQQEVIVEHHATGSILLQDGGKQHVFANREQFVAYYLQVAGFDLDRIFYNSLSTPFFVTLSLPGAGDDILFWQESIAEDIPGNMRFLFDQSPRTTKVVVQDKATYEKLLPLLTEAQRECVSYVGFLYPFKEEREEAQDALILTNSDQIEQLESLIQAVPDLQFHIAALTEMSGKLMRMGEYPNVQLYPNITVDKARELLKKSSIYLDINHHEEILSAVRAAFEHRLLIFAFNETLHHRQYVAPQQVFPATDVSAMVAQLKSCLEQPTFRYELLQAQGRQANVASEADYQNL</sequence>
<dbReference type="UniPathway" id="UPA00378"/>
<proteinExistence type="inferred from homology"/>
<evidence type="ECO:0000313" key="6">
    <source>
        <dbReference type="EMBL" id="MWV56858.1"/>
    </source>
</evidence>
<name>A0A6I4RDQ3_9STRE</name>
<organism evidence="6 8">
    <name type="scientific">Streptococcus zhangguiae</name>
    <dbReference type="NCBI Taxonomy" id="2664091"/>
    <lineage>
        <taxon>Bacteria</taxon>
        <taxon>Bacillati</taxon>
        <taxon>Bacillota</taxon>
        <taxon>Bacilli</taxon>
        <taxon>Lactobacillales</taxon>
        <taxon>Streptococcaceae</taxon>
        <taxon>Streptococcus</taxon>
    </lineage>
</organism>
<dbReference type="NCBIfam" id="TIGR02919">
    <property type="entry name" value="accessory Sec system glycosylation chaperone GtfB"/>
    <property type="match status" value="1"/>
</dbReference>
<keyword evidence="2 4" id="KW-1003">Cell membrane</keyword>
<dbReference type="GO" id="GO:0031647">
    <property type="term" value="P:regulation of protein stability"/>
    <property type="evidence" value="ECO:0007669"/>
    <property type="project" value="UniProtKB-UniRule"/>
</dbReference>
<dbReference type="Proteomes" id="UP000435060">
    <property type="component" value="Unassembled WGS sequence"/>
</dbReference>
<evidence type="ECO:0000256" key="2">
    <source>
        <dbReference type="ARBA" id="ARBA00022475"/>
    </source>
</evidence>
<protein>
    <recommendedName>
        <fullName evidence="4">UDP-N-acetylglucosamine--peptide N-acetylglucosaminyltransferase stabilizing protein GtfB</fullName>
    </recommendedName>
    <alternativeName>
        <fullName evidence="4">Glycosyltransferase stabilizing protein GtfB</fullName>
    </alternativeName>
</protein>
<dbReference type="GO" id="GO:0017122">
    <property type="term" value="C:protein N-acetylglucosaminyltransferase complex"/>
    <property type="evidence" value="ECO:0007669"/>
    <property type="project" value="UniProtKB-UniRule"/>
</dbReference>
<keyword evidence="3 4" id="KW-0472">Membrane</keyword>
<gene>
    <name evidence="4 6" type="primary">gtfB</name>
    <name evidence="5" type="ORF">GGG87_07670</name>
    <name evidence="6" type="ORF">GGH11_07710</name>
</gene>
<dbReference type="GO" id="GO:0005886">
    <property type="term" value="C:plasma membrane"/>
    <property type="evidence" value="ECO:0007669"/>
    <property type="project" value="UniProtKB-SubCell"/>
</dbReference>
<accession>A0A6I4RDQ3</accession>
<comment type="function">
    <text evidence="4">Required for polymorphic O-glycosylation of the serine-rich repeat protein in this bacteria. A stabilizing protein that is part of the accessory SecA2/SecY2 system specifically required to export serine-rich repeat cell wall proteins usually encoded upstream in the same operon. The GtfA-GtfB complex adds GlcNAc from UDP-GlcNAc to the substrate protein, attaching the first sugar residue. Stabilizes the glycosylation activity of GtfA. Has no N-acetylglucosaminyl transferase activity on its own.</text>
</comment>
<comment type="pathway">
    <text evidence="1 4">Protein modification; protein glycosylation.</text>
</comment>
<evidence type="ECO:0000256" key="3">
    <source>
        <dbReference type="ARBA" id="ARBA00023136"/>
    </source>
</evidence>
<dbReference type="AlphaFoldDB" id="A0A6I4RDQ3"/>
<evidence type="ECO:0000313" key="7">
    <source>
        <dbReference type="Proteomes" id="UP000435060"/>
    </source>
</evidence>
<reference evidence="6 8" key="1">
    <citation type="submission" date="2019-10" db="EMBL/GenBank/DDBJ databases">
        <title>Streptococcis sp, isolated from the respiratory tract of Marmot.</title>
        <authorList>
            <person name="Zhang G."/>
        </authorList>
    </citation>
    <scope>NUCLEOTIDE SEQUENCE [LARGE SCALE GENOMIC DNA]</scope>
    <source>
        <strain evidence="6">Zg-70</strain>
        <strain evidence="8">zg-70</strain>
    </source>
</reference>
<evidence type="ECO:0000256" key="1">
    <source>
        <dbReference type="ARBA" id="ARBA00004922"/>
    </source>
</evidence>
<dbReference type="Proteomes" id="UP000435423">
    <property type="component" value="Unassembled WGS sequence"/>
</dbReference>
<dbReference type="EMBL" id="WUBJ01000009">
    <property type="protein sequence ID" value="MWV56858.1"/>
    <property type="molecule type" value="Genomic_DNA"/>
</dbReference>
<comment type="similarity">
    <text evidence="4">Belongs to the GtfB family.</text>
</comment>
<dbReference type="EMBL" id="WLCG01000010">
    <property type="protein sequence ID" value="MTB64871.1"/>
    <property type="molecule type" value="Genomic_DNA"/>
</dbReference>